<reference evidence="7" key="2">
    <citation type="submission" date="2020-09" db="EMBL/GenBank/DDBJ databases">
        <authorList>
            <person name="Sun Q."/>
            <person name="Zhou Y."/>
        </authorList>
    </citation>
    <scope>NUCLEOTIDE SEQUENCE</scope>
    <source>
        <strain evidence="7">CGMCC 1.12987</strain>
    </source>
</reference>
<organism evidence="7 8">
    <name type="scientific">Paenibacillus abyssi</name>
    <dbReference type="NCBI Taxonomy" id="1340531"/>
    <lineage>
        <taxon>Bacteria</taxon>
        <taxon>Bacillati</taxon>
        <taxon>Bacillota</taxon>
        <taxon>Bacilli</taxon>
        <taxon>Bacillales</taxon>
        <taxon>Paenibacillaceae</taxon>
        <taxon>Paenibacillus</taxon>
    </lineage>
</organism>
<evidence type="ECO:0000256" key="3">
    <source>
        <dbReference type="ARBA" id="ARBA00023163"/>
    </source>
</evidence>
<dbReference type="InterPro" id="IPR018060">
    <property type="entry name" value="HTH_AraC"/>
</dbReference>
<comment type="caution">
    <text evidence="7">The sequence shown here is derived from an EMBL/GenBank/DDBJ whole genome shotgun (WGS) entry which is preliminary data.</text>
</comment>
<evidence type="ECO:0000313" key="8">
    <source>
        <dbReference type="Proteomes" id="UP000644756"/>
    </source>
</evidence>
<dbReference type="PROSITE" id="PS00041">
    <property type="entry name" value="HTH_ARAC_FAMILY_1"/>
    <property type="match status" value="1"/>
</dbReference>
<keyword evidence="8" id="KW-1185">Reference proteome</keyword>
<keyword evidence="4" id="KW-0597">Phosphoprotein</keyword>
<feature type="modified residue" description="4-aspartylphosphate" evidence="4">
    <location>
        <position position="54"/>
    </location>
</feature>
<protein>
    <recommendedName>
        <fullName evidence="9">DNA-binding response regulator</fullName>
    </recommendedName>
</protein>
<evidence type="ECO:0000256" key="4">
    <source>
        <dbReference type="PROSITE-ProRule" id="PRU00169"/>
    </source>
</evidence>
<feature type="domain" description="HTH araC/xylS-type" evidence="5">
    <location>
        <begin position="441"/>
        <end position="539"/>
    </location>
</feature>
<dbReference type="RefSeq" id="WP_188530124.1">
    <property type="nucleotide sequence ID" value="NZ_BMGR01000003.1"/>
</dbReference>
<dbReference type="CDD" id="cd17536">
    <property type="entry name" value="REC_YesN-like"/>
    <property type="match status" value="1"/>
</dbReference>
<dbReference type="InterPro" id="IPR009057">
    <property type="entry name" value="Homeodomain-like_sf"/>
</dbReference>
<dbReference type="InterPro" id="IPR011006">
    <property type="entry name" value="CheY-like_superfamily"/>
</dbReference>
<dbReference type="GO" id="GO:0043565">
    <property type="term" value="F:sequence-specific DNA binding"/>
    <property type="evidence" value="ECO:0007669"/>
    <property type="project" value="InterPro"/>
</dbReference>
<evidence type="ECO:0000259" key="6">
    <source>
        <dbReference type="PROSITE" id="PS50110"/>
    </source>
</evidence>
<dbReference type="InterPro" id="IPR018062">
    <property type="entry name" value="HTH_AraC-typ_CS"/>
</dbReference>
<dbReference type="SMART" id="SM00448">
    <property type="entry name" value="REC"/>
    <property type="match status" value="1"/>
</dbReference>
<dbReference type="InterPro" id="IPR020449">
    <property type="entry name" value="Tscrpt_reg_AraC-type_HTH"/>
</dbReference>
<evidence type="ECO:0000256" key="2">
    <source>
        <dbReference type="ARBA" id="ARBA00023125"/>
    </source>
</evidence>
<dbReference type="PROSITE" id="PS50110">
    <property type="entry name" value="RESPONSE_REGULATORY"/>
    <property type="match status" value="1"/>
</dbReference>
<dbReference type="PROSITE" id="PS01124">
    <property type="entry name" value="HTH_ARAC_FAMILY_2"/>
    <property type="match status" value="1"/>
</dbReference>
<gene>
    <name evidence="7" type="ORF">GCM10010916_13170</name>
</gene>
<dbReference type="EMBL" id="BMGR01000003">
    <property type="protein sequence ID" value="GGF97301.1"/>
    <property type="molecule type" value="Genomic_DNA"/>
</dbReference>
<dbReference type="SMART" id="SM00342">
    <property type="entry name" value="HTH_ARAC"/>
    <property type="match status" value="1"/>
</dbReference>
<evidence type="ECO:0000313" key="7">
    <source>
        <dbReference type="EMBL" id="GGF97301.1"/>
    </source>
</evidence>
<evidence type="ECO:0008006" key="9">
    <source>
        <dbReference type="Google" id="ProtNLM"/>
    </source>
</evidence>
<proteinExistence type="predicted"/>
<dbReference type="PRINTS" id="PR00032">
    <property type="entry name" value="HTHARAC"/>
</dbReference>
<dbReference type="InterPro" id="IPR001789">
    <property type="entry name" value="Sig_transdc_resp-reg_receiver"/>
</dbReference>
<dbReference type="PANTHER" id="PTHR43280">
    <property type="entry name" value="ARAC-FAMILY TRANSCRIPTIONAL REGULATOR"/>
    <property type="match status" value="1"/>
</dbReference>
<keyword evidence="3" id="KW-0804">Transcription</keyword>
<evidence type="ECO:0000256" key="1">
    <source>
        <dbReference type="ARBA" id="ARBA00023015"/>
    </source>
</evidence>
<dbReference type="AlphaFoldDB" id="A0A917CTN2"/>
<dbReference type="SUPFAM" id="SSF52172">
    <property type="entry name" value="CheY-like"/>
    <property type="match status" value="1"/>
</dbReference>
<keyword evidence="1" id="KW-0805">Transcription regulation</keyword>
<accession>A0A917CTN2</accession>
<reference evidence="7" key="1">
    <citation type="journal article" date="2014" name="Int. J. Syst. Evol. Microbiol.">
        <title>Complete genome sequence of Corynebacterium casei LMG S-19264T (=DSM 44701T), isolated from a smear-ripened cheese.</title>
        <authorList>
            <consortium name="US DOE Joint Genome Institute (JGI-PGF)"/>
            <person name="Walter F."/>
            <person name="Albersmeier A."/>
            <person name="Kalinowski J."/>
            <person name="Ruckert C."/>
        </authorList>
    </citation>
    <scope>NUCLEOTIDE SEQUENCE</scope>
    <source>
        <strain evidence="7">CGMCC 1.12987</strain>
    </source>
</reference>
<dbReference type="PANTHER" id="PTHR43280:SF28">
    <property type="entry name" value="HTH-TYPE TRANSCRIPTIONAL ACTIVATOR RHAS"/>
    <property type="match status" value="1"/>
</dbReference>
<evidence type="ECO:0000259" key="5">
    <source>
        <dbReference type="PROSITE" id="PS01124"/>
    </source>
</evidence>
<dbReference type="Gene3D" id="3.40.50.2300">
    <property type="match status" value="1"/>
</dbReference>
<dbReference type="SUPFAM" id="SSF46689">
    <property type="entry name" value="Homeodomain-like"/>
    <property type="match status" value="2"/>
</dbReference>
<dbReference type="Proteomes" id="UP000644756">
    <property type="component" value="Unassembled WGS sequence"/>
</dbReference>
<dbReference type="Pfam" id="PF00072">
    <property type="entry name" value="Response_reg"/>
    <property type="match status" value="1"/>
</dbReference>
<feature type="domain" description="Response regulatory" evidence="6">
    <location>
        <begin position="2"/>
        <end position="119"/>
    </location>
</feature>
<dbReference type="Pfam" id="PF12833">
    <property type="entry name" value="HTH_18"/>
    <property type="match status" value="1"/>
</dbReference>
<sequence length="540" mass="62482">MKVLIVDDEQHAREAVKLLVPWQEYGIDQVWEADNGEEAKRIITELLPDIVLTDMQMPITGGVALMQWITQHYPSIKMIVISGFSDFDYLRHTLKYGGQDYLLKPIDPLQLNDAMSRVVEEAKKEEIERLERSRQSIEMNQFKPVYWDKIFSRLLSEPAVFSTVKEQLEQEFGCPAQGTACVAAVCSLEPVPPALLRKFRGERDLLAFAVANIINDMVRLQWKAGYAFRHWNNSESIVIVMWNGLKHLPSRLQELSSAISSTLRVTLHIGVGSEVSLPEGLGSSADQARLSLHHRNLLLTSPAVHFYERSVRSGMRTFPHLGDMEEQCKLALLSRNERELEAVCSGWMNRIKEMPEITLEHIDVWQREFQVIRTRWMQTLLGGGEKPVTPEFREQSQQFPVFYDDHGLLSVERTQEKLLQLLLAFSSELAERQRNERNVISDIKDYINHHLNEDVSLQQLASRFYLSREYVSRRFKQETGQNLSEYVERLRIDKAKLLLGNPMYRITEIAEMVGYPDEKYFSKVFKKHIGCSPNQFRKKA</sequence>
<name>A0A917CTN2_9BACL</name>
<dbReference type="GO" id="GO:0000160">
    <property type="term" value="P:phosphorelay signal transduction system"/>
    <property type="evidence" value="ECO:0007669"/>
    <property type="project" value="InterPro"/>
</dbReference>
<keyword evidence="2" id="KW-0238">DNA-binding</keyword>
<dbReference type="Gene3D" id="1.10.10.60">
    <property type="entry name" value="Homeodomain-like"/>
    <property type="match status" value="2"/>
</dbReference>
<dbReference type="GO" id="GO:0003700">
    <property type="term" value="F:DNA-binding transcription factor activity"/>
    <property type="evidence" value="ECO:0007669"/>
    <property type="project" value="InterPro"/>
</dbReference>